<evidence type="ECO:0000313" key="3">
    <source>
        <dbReference type="EMBL" id="RHZ49495.1"/>
    </source>
</evidence>
<comment type="caution">
    <text evidence="3">The sequence shown here is derived from an EMBL/GenBank/DDBJ whole genome shotgun (WGS) entry which is preliminary data.</text>
</comment>
<evidence type="ECO:0000313" key="4">
    <source>
        <dbReference type="Proteomes" id="UP000215305"/>
    </source>
</evidence>
<evidence type="ECO:0000256" key="2">
    <source>
        <dbReference type="SAM" id="SignalP"/>
    </source>
</evidence>
<gene>
    <name evidence="3" type="ORF">CDV56_103564</name>
</gene>
<feature type="chain" id="PRO_5017467945" evidence="2">
    <location>
        <begin position="31"/>
        <end position="150"/>
    </location>
</feature>
<dbReference type="GeneID" id="38125538"/>
<dbReference type="VEuPathDB" id="FungiDB:CDV56_103564"/>
<reference evidence="3" key="1">
    <citation type="submission" date="2018-08" db="EMBL/GenBank/DDBJ databases">
        <title>Draft genome sequence of azole-resistant Aspergillus thermomutatus (Neosartorya pseudofischeri) strain HMR AF 39, isolated from a human nasal aspirate.</title>
        <authorList>
            <person name="Parent-Michaud M."/>
            <person name="Dufresne P.J."/>
            <person name="Fournier E."/>
            <person name="Martineau C."/>
            <person name="Moreira S."/>
            <person name="Perkins V."/>
            <person name="De Repentigny L."/>
            <person name="Dufresne S.F."/>
        </authorList>
    </citation>
    <scope>NUCLEOTIDE SEQUENCE [LARGE SCALE GENOMIC DNA]</scope>
    <source>
        <strain evidence="3">HMR AF 39</strain>
    </source>
</reference>
<proteinExistence type="predicted"/>
<keyword evidence="4" id="KW-1185">Reference proteome</keyword>
<keyword evidence="1" id="KW-1133">Transmembrane helix</keyword>
<keyword evidence="1" id="KW-0472">Membrane</keyword>
<dbReference type="RefSeq" id="XP_026612369.1">
    <property type="nucleotide sequence ID" value="XM_026757183.1"/>
</dbReference>
<name>A0A397GES9_ASPTH</name>
<feature type="signal peptide" evidence="2">
    <location>
        <begin position="1"/>
        <end position="30"/>
    </location>
</feature>
<dbReference type="EMBL" id="NKHU02000177">
    <property type="protein sequence ID" value="RHZ49495.1"/>
    <property type="molecule type" value="Genomic_DNA"/>
</dbReference>
<evidence type="ECO:0000256" key="1">
    <source>
        <dbReference type="SAM" id="Phobius"/>
    </source>
</evidence>
<protein>
    <submittedName>
        <fullName evidence="3">Uncharacterized protein</fullName>
    </submittedName>
</protein>
<dbReference type="Proteomes" id="UP000215305">
    <property type="component" value="Unassembled WGS sequence"/>
</dbReference>
<accession>A0A397GES9</accession>
<organism evidence="3 4">
    <name type="scientific">Aspergillus thermomutatus</name>
    <name type="common">Neosartorya pseudofischeri</name>
    <dbReference type="NCBI Taxonomy" id="41047"/>
    <lineage>
        <taxon>Eukaryota</taxon>
        <taxon>Fungi</taxon>
        <taxon>Dikarya</taxon>
        <taxon>Ascomycota</taxon>
        <taxon>Pezizomycotina</taxon>
        <taxon>Eurotiomycetes</taxon>
        <taxon>Eurotiomycetidae</taxon>
        <taxon>Eurotiales</taxon>
        <taxon>Aspergillaceae</taxon>
        <taxon>Aspergillus</taxon>
        <taxon>Aspergillus subgen. Fumigati</taxon>
    </lineage>
</organism>
<feature type="transmembrane region" description="Helical" evidence="1">
    <location>
        <begin position="101"/>
        <end position="121"/>
    </location>
</feature>
<keyword evidence="1" id="KW-0812">Transmembrane</keyword>
<sequence length="150" mass="16748">MEQESSTPIYFRRTLAIALALTALRQLGSCRPSNLFPSPNTLTEEVDKMFAYAVNTSTLFFAWYIAEPSITDPVPITNLNTWRSILAGVVLTLAVCGNNLLKRVLLGFAIGACWILGWMITSVEQRAPYWRFLKDGLGFTLMSLLRKVGL</sequence>
<dbReference type="AlphaFoldDB" id="A0A397GES9"/>
<dbReference type="OrthoDB" id="4360135at2759"/>
<keyword evidence="2" id="KW-0732">Signal</keyword>